<feature type="region of interest" description="Disordered" evidence="1">
    <location>
        <begin position="1"/>
        <end position="29"/>
    </location>
</feature>
<feature type="compositionally biased region" description="Basic residues" evidence="1">
    <location>
        <begin position="11"/>
        <end position="23"/>
    </location>
</feature>
<dbReference type="PANTHER" id="PTHR36681">
    <property type="entry name" value="NUCLEAR GTPASE, GERMINAL CENTER-ASSOCIATED, TANDEM DUPLICATE 3"/>
    <property type="match status" value="1"/>
</dbReference>
<feature type="compositionally biased region" description="Basic and acidic residues" evidence="1">
    <location>
        <begin position="1"/>
        <end position="10"/>
    </location>
</feature>
<reference evidence="2" key="1">
    <citation type="journal article" date="2023" name="Mol. Phylogenet. Evol.">
        <title>Genome-scale phylogeny and comparative genomics of the fungal order Sordariales.</title>
        <authorList>
            <person name="Hensen N."/>
            <person name="Bonometti L."/>
            <person name="Westerberg I."/>
            <person name="Brannstrom I.O."/>
            <person name="Guillou S."/>
            <person name="Cros-Aarteil S."/>
            <person name="Calhoun S."/>
            <person name="Haridas S."/>
            <person name="Kuo A."/>
            <person name="Mondo S."/>
            <person name="Pangilinan J."/>
            <person name="Riley R."/>
            <person name="LaButti K."/>
            <person name="Andreopoulos B."/>
            <person name="Lipzen A."/>
            <person name="Chen C."/>
            <person name="Yan M."/>
            <person name="Daum C."/>
            <person name="Ng V."/>
            <person name="Clum A."/>
            <person name="Steindorff A."/>
            <person name="Ohm R.A."/>
            <person name="Martin F."/>
            <person name="Silar P."/>
            <person name="Natvig D.O."/>
            <person name="Lalanne C."/>
            <person name="Gautier V."/>
            <person name="Ament-Velasquez S.L."/>
            <person name="Kruys A."/>
            <person name="Hutchinson M.I."/>
            <person name="Powell A.J."/>
            <person name="Barry K."/>
            <person name="Miller A.N."/>
            <person name="Grigoriev I.V."/>
            <person name="Debuchy R."/>
            <person name="Gladieux P."/>
            <person name="Hiltunen Thoren M."/>
            <person name="Johannesson H."/>
        </authorList>
    </citation>
    <scope>NUCLEOTIDE SEQUENCE</scope>
    <source>
        <strain evidence="2">CBS 333.67</strain>
    </source>
</reference>
<evidence type="ECO:0000313" key="2">
    <source>
        <dbReference type="EMBL" id="KAK3303563.1"/>
    </source>
</evidence>
<dbReference type="GeneID" id="87882385"/>
<organism evidence="2 3">
    <name type="scientific">Chaetomium strumarium</name>
    <dbReference type="NCBI Taxonomy" id="1170767"/>
    <lineage>
        <taxon>Eukaryota</taxon>
        <taxon>Fungi</taxon>
        <taxon>Dikarya</taxon>
        <taxon>Ascomycota</taxon>
        <taxon>Pezizomycotina</taxon>
        <taxon>Sordariomycetes</taxon>
        <taxon>Sordariomycetidae</taxon>
        <taxon>Sordariales</taxon>
        <taxon>Chaetomiaceae</taxon>
        <taxon>Chaetomium</taxon>
    </lineage>
</organism>
<gene>
    <name evidence="2" type="ORF">B0T15DRAFT_279212</name>
</gene>
<dbReference type="EMBL" id="JAUDZG010000006">
    <property type="protein sequence ID" value="KAK3303563.1"/>
    <property type="molecule type" value="Genomic_DNA"/>
</dbReference>
<dbReference type="PANTHER" id="PTHR36681:SF3">
    <property type="entry name" value="NUCLEAR GTPASE, GERMINAL CENTER-ASSOCIATED, TANDEM DUPLICATE 3"/>
    <property type="match status" value="1"/>
</dbReference>
<evidence type="ECO:0000256" key="1">
    <source>
        <dbReference type="SAM" id="MobiDB-lite"/>
    </source>
</evidence>
<sequence>MDALKGDKNQRNKVQKMRNKRRDLTRAGGKQLTLRKNLSNYAAQLDCALARLESRRKYRCVFIRNQYIKKRIRTDFGRRQRKLARLAEHHKEKYDGSIEVFPVCATAFRDLLKRKKPMPGFPSKLYTGIPRLRRWLDEAVLPYRKDHLDSMLRRLQRLYDGIKCWSDGDSRGMVYFSQLEIETSLKGSHSKYQDRIQAALTRAADDIKQLSPFQHKDEKLASCRSKAVQATSRWPYKFPDDLNSTKKMAWVTFQAILARRGGPFQSTGAGRPCLHVPAARMQATGADSPLNHAMLAKITMMSSTNSTRRCELMTIVRID</sequence>
<protein>
    <submittedName>
        <fullName evidence="2">Uncharacterized protein</fullName>
    </submittedName>
</protein>
<accession>A0AAJ0GP28</accession>
<comment type="caution">
    <text evidence="2">The sequence shown here is derived from an EMBL/GenBank/DDBJ whole genome shotgun (WGS) entry which is preliminary data.</text>
</comment>
<proteinExistence type="predicted"/>
<dbReference type="Proteomes" id="UP001273166">
    <property type="component" value="Unassembled WGS sequence"/>
</dbReference>
<name>A0AAJ0GP28_9PEZI</name>
<evidence type="ECO:0000313" key="3">
    <source>
        <dbReference type="Proteomes" id="UP001273166"/>
    </source>
</evidence>
<keyword evidence="3" id="KW-1185">Reference proteome</keyword>
<reference evidence="2" key="2">
    <citation type="submission" date="2023-06" db="EMBL/GenBank/DDBJ databases">
        <authorList>
            <consortium name="Lawrence Berkeley National Laboratory"/>
            <person name="Mondo S.J."/>
            <person name="Hensen N."/>
            <person name="Bonometti L."/>
            <person name="Westerberg I."/>
            <person name="Brannstrom I.O."/>
            <person name="Guillou S."/>
            <person name="Cros-Aarteil S."/>
            <person name="Calhoun S."/>
            <person name="Haridas S."/>
            <person name="Kuo A."/>
            <person name="Pangilinan J."/>
            <person name="Riley R."/>
            <person name="Labutti K."/>
            <person name="Andreopoulos B."/>
            <person name="Lipzen A."/>
            <person name="Chen C."/>
            <person name="Yanf M."/>
            <person name="Daum C."/>
            <person name="Ng V."/>
            <person name="Clum A."/>
            <person name="Steindorff A."/>
            <person name="Ohm R."/>
            <person name="Martin F."/>
            <person name="Silar P."/>
            <person name="Natvig D."/>
            <person name="Lalanne C."/>
            <person name="Gautier V."/>
            <person name="Ament-Velasquez S.L."/>
            <person name="Kruys A."/>
            <person name="Hutchinson M.I."/>
            <person name="Powell A.J."/>
            <person name="Barry K."/>
            <person name="Miller A.N."/>
            <person name="Grigoriev I.V."/>
            <person name="Debuchy R."/>
            <person name="Gladieux P."/>
            <person name="Thoren M.H."/>
            <person name="Johannesson H."/>
        </authorList>
    </citation>
    <scope>NUCLEOTIDE SEQUENCE</scope>
    <source>
        <strain evidence="2">CBS 333.67</strain>
    </source>
</reference>
<dbReference type="RefSeq" id="XP_062719343.1">
    <property type="nucleotide sequence ID" value="XM_062863556.1"/>
</dbReference>
<dbReference type="AlphaFoldDB" id="A0AAJ0GP28"/>